<protein>
    <recommendedName>
        <fullName evidence="6">Probable transcriptional regulatory protein HH1059_02460</fullName>
    </recommendedName>
</protein>
<dbReference type="EMBL" id="AP017372">
    <property type="protein sequence ID" value="BAU56921.1"/>
    <property type="molecule type" value="Genomic_DNA"/>
</dbReference>
<dbReference type="OrthoDB" id="9781053at2"/>
<organism evidence="9 10">
    <name type="scientific">Halorhodospira halochloris</name>
    <name type="common">Ectothiorhodospira halochloris</name>
    <dbReference type="NCBI Taxonomy" id="1052"/>
    <lineage>
        <taxon>Bacteria</taxon>
        <taxon>Pseudomonadati</taxon>
        <taxon>Pseudomonadota</taxon>
        <taxon>Gammaproteobacteria</taxon>
        <taxon>Chromatiales</taxon>
        <taxon>Ectothiorhodospiraceae</taxon>
        <taxon>Halorhodospira</taxon>
    </lineage>
</organism>
<evidence type="ECO:0000256" key="5">
    <source>
        <dbReference type="ARBA" id="ARBA00023163"/>
    </source>
</evidence>
<dbReference type="AlphaFoldDB" id="A0A120MZE1"/>
<dbReference type="KEGG" id="hhk:HH1059_02460"/>
<feature type="domain" description="TACO1/YebC-like N-terminal" evidence="8">
    <location>
        <begin position="5"/>
        <end position="75"/>
    </location>
</feature>
<evidence type="ECO:0000259" key="7">
    <source>
        <dbReference type="Pfam" id="PF01709"/>
    </source>
</evidence>
<dbReference type="Gene3D" id="3.30.70.980">
    <property type="match status" value="2"/>
</dbReference>
<gene>
    <name evidence="9" type="ORF">HH1059_02460</name>
</gene>
<evidence type="ECO:0000256" key="1">
    <source>
        <dbReference type="ARBA" id="ARBA00008724"/>
    </source>
</evidence>
<dbReference type="PANTHER" id="PTHR12532:SF6">
    <property type="entry name" value="TRANSCRIPTIONAL REGULATORY PROTEIN YEBC-RELATED"/>
    <property type="match status" value="1"/>
</dbReference>
<dbReference type="PANTHER" id="PTHR12532">
    <property type="entry name" value="TRANSLATIONAL ACTIVATOR OF CYTOCHROME C OXIDASE 1"/>
    <property type="match status" value="1"/>
</dbReference>
<keyword evidence="5 6" id="KW-0804">Transcription</keyword>
<dbReference type="Gene3D" id="1.10.10.200">
    <property type="match status" value="1"/>
</dbReference>
<name>A0A120MZE1_HALHR</name>
<evidence type="ECO:0000313" key="10">
    <source>
        <dbReference type="Proteomes" id="UP000218890"/>
    </source>
</evidence>
<dbReference type="Pfam" id="PF01709">
    <property type="entry name" value="Transcrip_reg"/>
    <property type="match status" value="1"/>
</dbReference>
<dbReference type="InterPro" id="IPR049083">
    <property type="entry name" value="TACO1_YebC_N"/>
</dbReference>
<dbReference type="InterPro" id="IPR048300">
    <property type="entry name" value="TACO1_YebC-like_2nd/3rd_dom"/>
</dbReference>
<keyword evidence="3 6" id="KW-0805">Transcription regulation</keyword>
<dbReference type="InterPro" id="IPR029072">
    <property type="entry name" value="YebC-like"/>
</dbReference>
<dbReference type="InterPro" id="IPR017856">
    <property type="entry name" value="Integrase-like_N"/>
</dbReference>
<evidence type="ECO:0000313" key="9">
    <source>
        <dbReference type="EMBL" id="BAU56921.1"/>
    </source>
</evidence>
<sequence length="247" mass="27207">MAGHSKWANIKHRKAAQDAKRAKIFTKHIREITVAARLGGPDPDTNARLRLALDRAFAVNLPKDRADAAVKKGAGLEEVGNYEELRYEGYGPGGTAIMVDCMTDNRNRTVSEVRHAFSKHSGKLGTDNSVAYLFQERGVLLFPPKSDREGILEVALEAGAEDMIENDDGSTEVITSPDSYRQVRDALLAAELHPAEADVTQRPDITVQVEGEDAIKNAKLIDRLEDLDDVQHVYTNADIPEQAYESL</sequence>
<comment type="similarity">
    <text evidence="1 6">Belongs to the TACO1 family.</text>
</comment>
<evidence type="ECO:0000256" key="2">
    <source>
        <dbReference type="ARBA" id="ARBA00022490"/>
    </source>
</evidence>
<dbReference type="GO" id="GO:0005829">
    <property type="term" value="C:cytosol"/>
    <property type="evidence" value="ECO:0007669"/>
    <property type="project" value="TreeGrafter"/>
</dbReference>
<dbReference type="GO" id="GO:0006355">
    <property type="term" value="P:regulation of DNA-templated transcription"/>
    <property type="evidence" value="ECO:0007669"/>
    <property type="project" value="UniProtKB-UniRule"/>
</dbReference>
<keyword evidence="4 6" id="KW-0238">DNA-binding</keyword>
<dbReference type="FunFam" id="3.30.70.980:FF:000002">
    <property type="entry name" value="Probable transcriptional regulatory protein YebC"/>
    <property type="match status" value="1"/>
</dbReference>
<dbReference type="Proteomes" id="UP000218890">
    <property type="component" value="Chromosome"/>
</dbReference>
<feature type="domain" description="TACO1/YebC-like second and third" evidence="7">
    <location>
        <begin position="82"/>
        <end position="237"/>
    </location>
</feature>
<dbReference type="InterPro" id="IPR026564">
    <property type="entry name" value="Transcrip_reg_TACO1-like_dom3"/>
</dbReference>
<dbReference type="Pfam" id="PF20772">
    <property type="entry name" value="TACO1_YebC_N"/>
    <property type="match status" value="1"/>
</dbReference>
<evidence type="ECO:0000256" key="6">
    <source>
        <dbReference type="HAMAP-Rule" id="MF_00693"/>
    </source>
</evidence>
<dbReference type="InterPro" id="IPR002876">
    <property type="entry name" value="Transcrip_reg_TACO1-like"/>
</dbReference>
<dbReference type="SUPFAM" id="SSF75625">
    <property type="entry name" value="YebC-like"/>
    <property type="match status" value="1"/>
</dbReference>
<keyword evidence="2 6" id="KW-0963">Cytoplasm</keyword>
<dbReference type="HAMAP" id="MF_00693">
    <property type="entry name" value="Transcrip_reg_TACO1"/>
    <property type="match status" value="1"/>
</dbReference>
<evidence type="ECO:0000256" key="3">
    <source>
        <dbReference type="ARBA" id="ARBA00023015"/>
    </source>
</evidence>
<dbReference type="NCBIfam" id="TIGR01033">
    <property type="entry name" value="YebC/PmpR family DNA-binding transcriptional regulator"/>
    <property type="match status" value="1"/>
</dbReference>
<keyword evidence="10" id="KW-1185">Reference proteome</keyword>
<evidence type="ECO:0000259" key="8">
    <source>
        <dbReference type="Pfam" id="PF20772"/>
    </source>
</evidence>
<proteinExistence type="inferred from homology"/>
<evidence type="ECO:0000256" key="4">
    <source>
        <dbReference type="ARBA" id="ARBA00023125"/>
    </source>
</evidence>
<comment type="subcellular location">
    <subcellularLocation>
        <location evidence="6">Cytoplasm</location>
    </subcellularLocation>
</comment>
<dbReference type="NCBIfam" id="NF009044">
    <property type="entry name" value="PRK12378.1"/>
    <property type="match status" value="1"/>
</dbReference>
<dbReference type="GO" id="GO:0003677">
    <property type="term" value="F:DNA binding"/>
    <property type="evidence" value="ECO:0007669"/>
    <property type="project" value="UniProtKB-UniRule"/>
</dbReference>
<accession>A0A120MZE1</accession>
<dbReference type="NCBIfam" id="NF001030">
    <property type="entry name" value="PRK00110.1"/>
    <property type="match status" value="1"/>
</dbReference>
<dbReference type="RefSeq" id="WP_096407385.1">
    <property type="nucleotide sequence ID" value="NZ_AP017372.2"/>
</dbReference>
<reference evidence="9" key="1">
    <citation type="submission" date="2016-02" db="EMBL/GenBank/DDBJ databases">
        <title>Halorhodospira halochloris DSM-1059 complete genome, version 2.</title>
        <authorList>
            <person name="Tsukatani Y."/>
        </authorList>
    </citation>
    <scope>NUCLEOTIDE SEQUENCE</scope>
    <source>
        <strain evidence="9">DSM 1059</strain>
    </source>
</reference>
<dbReference type="FunFam" id="1.10.10.200:FF:000002">
    <property type="entry name" value="Probable transcriptional regulatory protein CLM62_37755"/>
    <property type="match status" value="1"/>
</dbReference>